<evidence type="ECO:0000256" key="6">
    <source>
        <dbReference type="RuleBase" id="RU000477"/>
    </source>
</evidence>
<comment type="similarity">
    <text evidence="6">Belongs to the MIP/aquaporin (TC 1.A.8) family.</text>
</comment>
<dbReference type="PANTHER" id="PTHR45724">
    <property type="entry name" value="AQUAPORIN NIP2-1"/>
    <property type="match status" value="1"/>
</dbReference>
<reference evidence="8" key="2">
    <citation type="journal article" date="2019" name="Genome Biol. Evol.">
        <title>Day and night: Metabolic profiles and evolutionary relationships of six axenic non-marine cyanobacteria.</title>
        <authorList>
            <person name="Will S.E."/>
            <person name="Henke P."/>
            <person name="Boedeker C."/>
            <person name="Huang S."/>
            <person name="Brinkmann H."/>
            <person name="Rohde M."/>
            <person name="Jarek M."/>
            <person name="Friedl T."/>
            <person name="Seufert S."/>
            <person name="Schumacher M."/>
            <person name="Overmann J."/>
            <person name="Neumann-Schaal M."/>
            <person name="Petersen J."/>
        </authorList>
    </citation>
    <scope>NUCLEOTIDE SEQUENCE [LARGE SCALE GENOMIC DNA]</scope>
    <source>
        <strain evidence="8">PCC 7102</strain>
    </source>
</reference>
<evidence type="ECO:0000256" key="5">
    <source>
        <dbReference type="ARBA" id="ARBA00023136"/>
    </source>
</evidence>
<feature type="transmembrane region" description="Helical" evidence="7">
    <location>
        <begin position="170"/>
        <end position="190"/>
    </location>
</feature>
<dbReference type="InterPro" id="IPR022357">
    <property type="entry name" value="MIP_CS"/>
</dbReference>
<dbReference type="OrthoDB" id="9807293at2"/>
<dbReference type="InterPro" id="IPR023271">
    <property type="entry name" value="Aquaporin-like"/>
</dbReference>
<dbReference type="RefSeq" id="WP_127085161.1">
    <property type="nucleotide sequence ID" value="NZ_RSCL01000021.1"/>
</dbReference>
<evidence type="ECO:0000256" key="7">
    <source>
        <dbReference type="SAM" id="Phobius"/>
    </source>
</evidence>
<dbReference type="EMBL" id="RSCL01000021">
    <property type="protein sequence ID" value="RUT01028.1"/>
    <property type="molecule type" value="Genomic_DNA"/>
</dbReference>
<dbReference type="PROSITE" id="PS00221">
    <property type="entry name" value="MIP"/>
    <property type="match status" value="1"/>
</dbReference>
<evidence type="ECO:0000256" key="1">
    <source>
        <dbReference type="ARBA" id="ARBA00004141"/>
    </source>
</evidence>
<feature type="transmembrane region" description="Helical" evidence="7">
    <location>
        <begin position="79"/>
        <end position="98"/>
    </location>
</feature>
<protein>
    <submittedName>
        <fullName evidence="8">Aquaporin Z</fullName>
    </submittedName>
</protein>
<accession>A0A3S1AI50</accession>
<dbReference type="AlphaFoldDB" id="A0A3S1AI50"/>
<dbReference type="PANTHER" id="PTHR45724:SF13">
    <property type="entry name" value="AQUAPORIN NIP1-1-RELATED"/>
    <property type="match status" value="1"/>
</dbReference>
<name>A0A3S1AI50_9CYAN</name>
<comment type="subcellular location">
    <subcellularLocation>
        <location evidence="1">Membrane</location>
        <topology evidence="1">Multi-pass membrane protein</topology>
    </subcellularLocation>
</comment>
<evidence type="ECO:0000313" key="9">
    <source>
        <dbReference type="Proteomes" id="UP000271624"/>
    </source>
</evidence>
<keyword evidence="5 7" id="KW-0472">Membrane</keyword>
<dbReference type="GO" id="GO:0016020">
    <property type="term" value="C:membrane"/>
    <property type="evidence" value="ECO:0007669"/>
    <property type="project" value="UniProtKB-SubCell"/>
</dbReference>
<sequence>MRNSTGALFKPNVKAAFAEFIGTFFLTLAALLGGTPYAVGLTLAAFVYAVGSISGAHLNPAVTIGLLVNRSITASTGTLYIAAQILGALLARSLGNLVGVLAPYYFAANSLAEFVGFGILMLTVLAVYEKNVPSSGSGIAIGAALTAGLLISKGILNPAVAIAMNQTLSPATWATVLSGIVFTVLFRLFVHRPQTTI</sequence>
<keyword evidence="2 6" id="KW-0813">Transport</keyword>
<proteinExistence type="inferred from homology"/>
<keyword evidence="9" id="KW-1185">Reference proteome</keyword>
<dbReference type="PRINTS" id="PR00783">
    <property type="entry name" value="MINTRINSICP"/>
</dbReference>
<dbReference type="InterPro" id="IPR034294">
    <property type="entry name" value="Aquaporin_transptr"/>
</dbReference>
<dbReference type="InterPro" id="IPR000425">
    <property type="entry name" value="MIP"/>
</dbReference>
<evidence type="ECO:0000256" key="4">
    <source>
        <dbReference type="ARBA" id="ARBA00022989"/>
    </source>
</evidence>
<dbReference type="SUPFAM" id="SSF81338">
    <property type="entry name" value="Aquaporin-like"/>
    <property type="match status" value="1"/>
</dbReference>
<feature type="transmembrane region" description="Helical" evidence="7">
    <location>
        <begin position="104"/>
        <end position="128"/>
    </location>
</feature>
<dbReference type="Pfam" id="PF00230">
    <property type="entry name" value="MIP"/>
    <property type="match status" value="1"/>
</dbReference>
<keyword evidence="4 7" id="KW-1133">Transmembrane helix</keyword>
<feature type="transmembrane region" description="Helical" evidence="7">
    <location>
        <begin position="45"/>
        <end position="67"/>
    </location>
</feature>
<keyword evidence="3 6" id="KW-0812">Transmembrane</keyword>
<dbReference type="Proteomes" id="UP000271624">
    <property type="component" value="Unassembled WGS sequence"/>
</dbReference>
<evidence type="ECO:0000256" key="3">
    <source>
        <dbReference type="ARBA" id="ARBA00022692"/>
    </source>
</evidence>
<feature type="transmembrane region" description="Helical" evidence="7">
    <location>
        <begin position="20"/>
        <end position="39"/>
    </location>
</feature>
<comment type="caution">
    <text evidence="8">The sequence shown here is derived from an EMBL/GenBank/DDBJ whole genome shotgun (WGS) entry which is preliminary data.</text>
</comment>
<gene>
    <name evidence="8" type="primary">aqpZ</name>
    <name evidence="8" type="ORF">DSM106972_070340</name>
</gene>
<dbReference type="GO" id="GO:0015267">
    <property type="term" value="F:channel activity"/>
    <property type="evidence" value="ECO:0007669"/>
    <property type="project" value="InterPro"/>
</dbReference>
<feature type="transmembrane region" description="Helical" evidence="7">
    <location>
        <begin position="140"/>
        <end position="164"/>
    </location>
</feature>
<dbReference type="Gene3D" id="1.20.1080.10">
    <property type="entry name" value="Glycerol uptake facilitator protein"/>
    <property type="match status" value="1"/>
</dbReference>
<evidence type="ECO:0000313" key="8">
    <source>
        <dbReference type="EMBL" id="RUT01028.1"/>
    </source>
</evidence>
<organism evidence="8 9">
    <name type="scientific">Dulcicalothrix desertica PCC 7102</name>
    <dbReference type="NCBI Taxonomy" id="232991"/>
    <lineage>
        <taxon>Bacteria</taxon>
        <taxon>Bacillati</taxon>
        <taxon>Cyanobacteriota</taxon>
        <taxon>Cyanophyceae</taxon>
        <taxon>Nostocales</taxon>
        <taxon>Calotrichaceae</taxon>
        <taxon>Dulcicalothrix</taxon>
    </lineage>
</organism>
<reference evidence="8" key="1">
    <citation type="submission" date="2018-12" db="EMBL/GenBank/DDBJ databases">
        <authorList>
            <person name="Will S."/>
            <person name="Neumann-Schaal M."/>
            <person name="Henke P."/>
        </authorList>
    </citation>
    <scope>NUCLEOTIDE SEQUENCE</scope>
    <source>
        <strain evidence="8">PCC 7102</strain>
    </source>
</reference>
<evidence type="ECO:0000256" key="2">
    <source>
        <dbReference type="ARBA" id="ARBA00022448"/>
    </source>
</evidence>